<dbReference type="PANTHER" id="PTHR21708:SF30">
    <property type="entry name" value="2-DEHYDROPANTOATE 2-REDUCTASE-RELATED"/>
    <property type="match status" value="1"/>
</dbReference>
<sequence>MAKILIIGTGGVGTIAGLSLTQHGNEVTFVVRSNFEELKKTGYNIESCDHGDQTNWKPHRMVNSVQEAIANDKNYDYVLVAMKALPDVFSTADIIRPVVESSPNVAIVLFQNGLNIEEPIVKAFPNNVCVSGVSMIGSTNLGAGEIHQAEPDYVKIGYFDNGSDKAPQEKRAKEFVQAYGPKFAHYVDDVVYHRWRKLLYNATFNTICSITRMDSGRLWLNGVSDSLIRPAMGEIRAIAKADGHILTEEDEDYMIDSDGEVYYKPSMLVDVEKGNLMEMEVILKAPLDVAKKYNVPTPILSVVYELLKCLQFQLKEAKGMVELPEKLERKSALH</sequence>
<dbReference type="SUPFAM" id="SSF48179">
    <property type="entry name" value="6-phosphogluconate dehydrogenase C-terminal domain-like"/>
    <property type="match status" value="1"/>
</dbReference>
<feature type="domain" description="Ketopantoate reductase N-terminal" evidence="5">
    <location>
        <begin position="4"/>
        <end position="160"/>
    </location>
</feature>
<dbReference type="GeneID" id="2908859"/>
<dbReference type="VEuPathDB" id="FungiDB:YALI1_F34127g"/>
<evidence type="ECO:0000313" key="8">
    <source>
        <dbReference type="EMBL" id="RDW23449.1"/>
    </source>
</evidence>
<accession>A0A1D8NQ54</accession>
<dbReference type="Proteomes" id="UP000256601">
    <property type="component" value="Unassembled WGS sequence"/>
</dbReference>
<evidence type="ECO:0000256" key="3">
    <source>
        <dbReference type="ARBA" id="ARBA00023002"/>
    </source>
</evidence>
<evidence type="ECO:0000256" key="4">
    <source>
        <dbReference type="RuleBase" id="RU362068"/>
    </source>
</evidence>
<dbReference type="GO" id="GO:0008677">
    <property type="term" value="F:2-dehydropantoate 2-reductase activity"/>
    <property type="evidence" value="ECO:0007669"/>
    <property type="project" value="UniProtKB-EC"/>
</dbReference>
<dbReference type="InterPro" id="IPR013332">
    <property type="entry name" value="KPR_N"/>
</dbReference>
<dbReference type="InterPro" id="IPR003710">
    <property type="entry name" value="ApbA"/>
</dbReference>
<dbReference type="FunFam" id="1.10.1040.10:FF:000017">
    <property type="entry name" value="2-dehydropantoate 2-reductase"/>
    <property type="match status" value="1"/>
</dbReference>
<dbReference type="InterPro" id="IPR036291">
    <property type="entry name" value="NAD(P)-bd_dom_sf"/>
</dbReference>
<dbReference type="SUPFAM" id="SSF51735">
    <property type="entry name" value="NAD(P)-binding Rossmann-fold domains"/>
    <property type="match status" value="1"/>
</dbReference>
<dbReference type="Pfam" id="PF08546">
    <property type="entry name" value="ApbA_C"/>
    <property type="match status" value="1"/>
</dbReference>
<dbReference type="OMA" id="NEHNDAR"/>
<keyword evidence="3 4" id="KW-0560">Oxidoreductase</keyword>
<dbReference type="KEGG" id="yli:2908859"/>
<dbReference type="InterPro" id="IPR013752">
    <property type="entry name" value="KPA_reductase"/>
</dbReference>
<dbReference type="RefSeq" id="XP_505920.1">
    <property type="nucleotide sequence ID" value="XM_505920.1"/>
</dbReference>
<dbReference type="GO" id="GO:0015940">
    <property type="term" value="P:pantothenate biosynthetic process"/>
    <property type="evidence" value="ECO:0007669"/>
    <property type="project" value="InterPro"/>
</dbReference>
<dbReference type="InterPro" id="IPR008927">
    <property type="entry name" value="6-PGluconate_DH-like_C_sf"/>
</dbReference>
<organism evidence="7 9">
    <name type="scientific">Yarrowia lipolytica</name>
    <name type="common">Candida lipolytica</name>
    <dbReference type="NCBI Taxonomy" id="4952"/>
    <lineage>
        <taxon>Eukaryota</taxon>
        <taxon>Fungi</taxon>
        <taxon>Dikarya</taxon>
        <taxon>Ascomycota</taxon>
        <taxon>Saccharomycotina</taxon>
        <taxon>Dipodascomycetes</taxon>
        <taxon>Dipodascales</taxon>
        <taxon>Dipodascales incertae sedis</taxon>
        <taxon>Yarrowia</taxon>
    </lineage>
</organism>
<dbReference type="Gene3D" id="1.10.1040.10">
    <property type="entry name" value="N-(1-d-carboxylethyl)-l-norvaline Dehydrogenase, domain 2"/>
    <property type="match status" value="1"/>
</dbReference>
<dbReference type="NCBIfam" id="TIGR00745">
    <property type="entry name" value="apbA_panE"/>
    <property type="match status" value="1"/>
</dbReference>
<evidence type="ECO:0000259" key="6">
    <source>
        <dbReference type="Pfam" id="PF08546"/>
    </source>
</evidence>
<feature type="domain" description="Ketopantoate reductase C-terminal" evidence="6">
    <location>
        <begin position="190"/>
        <end position="309"/>
    </location>
</feature>
<comment type="function">
    <text evidence="4">Catalyzes the NADPH-dependent reduction of ketopantoate into pantoic acid.</text>
</comment>
<evidence type="ECO:0000313" key="9">
    <source>
        <dbReference type="Proteomes" id="UP000182444"/>
    </source>
</evidence>
<dbReference type="AlphaFoldDB" id="A0A1D8NQ54"/>
<evidence type="ECO:0000256" key="2">
    <source>
        <dbReference type="ARBA" id="ARBA00022857"/>
    </source>
</evidence>
<comment type="catalytic activity">
    <reaction evidence="4">
        <text>(R)-pantoate + NADP(+) = 2-dehydropantoate + NADPH + H(+)</text>
        <dbReference type="Rhea" id="RHEA:16233"/>
        <dbReference type="ChEBI" id="CHEBI:11561"/>
        <dbReference type="ChEBI" id="CHEBI:15378"/>
        <dbReference type="ChEBI" id="CHEBI:15980"/>
        <dbReference type="ChEBI" id="CHEBI:57783"/>
        <dbReference type="ChEBI" id="CHEBI:58349"/>
        <dbReference type="EC" id="1.1.1.169"/>
    </reaction>
</comment>
<evidence type="ECO:0000313" key="10">
    <source>
        <dbReference type="Proteomes" id="UP000256601"/>
    </source>
</evidence>
<dbReference type="Gene3D" id="3.40.50.720">
    <property type="entry name" value="NAD(P)-binding Rossmann-like Domain"/>
    <property type="match status" value="1"/>
</dbReference>
<dbReference type="VEuPathDB" id="FungiDB:YALI0_F26719g"/>
<dbReference type="InterPro" id="IPR051402">
    <property type="entry name" value="KPR-Related"/>
</dbReference>
<evidence type="ECO:0000256" key="1">
    <source>
        <dbReference type="ARBA" id="ARBA00007870"/>
    </source>
</evidence>
<comment type="similarity">
    <text evidence="1 4">Belongs to the ketopantoate reductase family.</text>
</comment>
<dbReference type="Pfam" id="PF02558">
    <property type="entry name" value="ApbA"/>
    <property type="match status" value="1"/>
</dbReference>
<dbReference type="EC" id="1.1.1.169" evidence="4"/>
<dbReference type="InterPro" id="IPR013328">
    <property type="entry name" value="6PGD_dom2"/>
</dbReference>
<protein>
    <recommendedName>
        <fullName evidence="4">2-dehydropantoate 2-reductase</fullName>
        <ecNumber evidence="4">1.1.1.169</ecNumber>
    </recommendedName>
    <alternativeName>
        <fullName evidence="4">Ketopantoate reductase</fullName>
    </alternativeName>
</protein>
<dbReference type="OrthoDB" id="3609at2759"/>
<keyword evidence="2 4" id="KW-0521">NADP</keyword>
<dbReference type="eggNOG" id="ENOG502QWBM">
    <property type="taxonomic scope" value="Eukaryota"/>
</dbReference>
<dbReference type="EMBL" id="KZ859085">
    <property type="protein sequence ID" value="RDW23449.1"/>
    <property type="molecule type" value="Genomic_DNA"/>
</dbReference>
<dbReference type="Proteomes" id="UP000182444">
    <property type="component" value="Chromosome 1F"/>
</dbReference>
<gene>
    <name evidence="8" type="ORF">B0I71DRAFT_135976</name>
    <name evidence="7" type="ORF">YALI1_F34127g</name>
</gene>
<name>A0A1D8NQ54_YARLL</name>
<evidence type="ECO:0000313" key="7">
    <source>
        <dbReference type="EMBL" id="AOW07753.1"/>
    </source>
</evidence>
<dbReference type="PANTHER" id="PTHR21708">
    <property type="entry name" value="PROBABLE 2-DEHYDROPANTOATE 2-REDUCTASE"/>
    <property type="match status" value="1"/>
</dbReference>
<reference evidence="8 10" key="2">
    <citation type="submission" date="2018-07" db="EMBL/GenBank/DDBJ databases">
        <title>Draft Genome Assemblies for Five Robust Yarrowia lipolytica Strains Exhibiting High Lipid Production and Pentose Sugar Utilization and Sugar Alcohol Secretion from Undetoxified Lignocellulosic Biomass Hydrolysates.</title>
        <authorList>
            <consortium name="DOE Joint Genome Institute"/>
            <person name="Walker C."/>
            <person name="Ryu S."/>
            <person name="Na H."/>
            <person name="Zane M."/>
            <person name="LaButti K."/>
            <person name="Lipzen A."/>
            <person name="Haridas S."/>
            <person name="Barry K."/>
            <person name="Grigoriev I.V."/>
            <person name="Quarterman J."/>
            <person name="Slininger P."/>
            <person name="Dien B."/>
            <person name="Trinh C.T."/>
        </authorList>
    </citation>
    <scope>NUCLEOTIDE SEQUENCE [LARGE SCALE GENOMIC DNA]</scope>
    <source>
        <strain evidence="8 10">YB392</strain>
    </source>
</reference>
<evidence type="ECO:0000259" key="5">
    <source>
        <dbReference type="Pfam" id="PF02558"/>
    </source>
</evidence>
<dbReference type="GO" id="GO:0005737">
    <property type="term" value="C:cytoplasm"/>
    <property type="evidence" value="ECO:0007669"/>
    <property type="project" value="TreeGrafter"/>
</dbReference>
<dbReference type="EMBL" id="CP017558">
    <property type="protein sequence ID" value="AOW07753.1"/>
    <property type="molecule type" value="Genomic_DNA"/>
</dbReference>
<reference evidence="7 9" key="1">
    <citation type="journal article" date="2016" name="PLoS ONE">
        <title>Sequence Assembly of Yarrowia lipolytica Strain W29/CLIB89 Shows Transposable Element Diversity.</title>
        <authorList>
            <person name="Magnan C."/>
            <person name="Yu J."/>
            <person name="Chang I."/>
            <person name="Jahn E."/>
            <person name="Kanomata Y."/>
            <person name="Wu J."/>
            <person name="Zeller M."/>
            <person name="Oakes M."/>
            <person name="Baldi P."/>
            <person name="Sandmeyer S."/>
        </authorList>
    </citation>
    <scope>NUCLEOTIDE SEQUENCE [LARGE SCALE GENOMIC DNA]</scope>
    <source>
        <strain evidence="7">CLIB89</strain>
        <strain evidence="9">CLIB89(W29)</strain>
    </source>
</reference>
<proteinExistence type="inferred from homology"/>